<evidence type="ECO:0000313" key="1">
    <source>
        <dbReference type="EMBL" id="OOF93542.1"/>
    </source>
</evidence>
<dbReference type="Gene3D" id="3.30.460.40">
    <property type="match status" value="1"/>
</dbReference>
<dbReference type="OMA" id="FAMLCHG"/>
<dbReference type="EMBL" id="KV907504">
    <property type="protein sequence ID" value="OOF93542.1"/>
    <property type="molecule type" value="Genomic_DNA"/>
</dbReference>
<proteinExistence type="predicted"/>
<dbReference type="AlphaFoldDB" id="A0A1R3RGD8"/>
<dbReference type="SUPFAM" id="SSF81301">
    <property type="entry name" value="Nucleotidyltransferase"/>
    <property type="match status" value="1"/>
</dbReference>
<dbReference type="VEuPathDB" id="FungiDB:ASPCADRAFT_7761"/>
<reference evidence="2" key="1">
    <citation type="journal article" date="2017" name="Genome Biol.">
        <title>Comparative genomics reveals high biological diversity and specific adaptations in the industrially and medically important fungal genus Aspergillus.</title>
        <authorList>
            <person name="de Vries R.P."/>
            <person name="Riley R."/>
            <person name="Wiebenga A."/>
            <person name="Aguilar-Osorio G."/>
            <person name="Amillis S."/>
            <person name="Uchima C.A."/>
            <person name="Anderluh G."/>
            <person name="Asadollahi M."/>
            <person name="Askin M."/>
            <person name="Barry K."/>
            <person name="Battaglia E."/>
            <person name="Bayram O."/>
            <person name="Benocci T."/>
            <person name="Braus-Stromeyer S.A."/>
            <person name="Caldana C."/>
            <person name="Canovas D."/>
            <person name="Cerqueira G.C."/>
            <person name="Chen F."/>
            <person name="Chen W."/>
            <person name="Choi C."/>
            <person name="Clum A."/>
            <person name="Dos Santos R.A."/>
            <person name="Damasio A.R."/>
            <person name="Diallinas G."/>
            <person name="Emri T."/>
            <person name="Fekete E."/>
            <person name="Flipphi M."/>
            <person name="Freyberg S."/>
            <person name="Gallo A."/>
            <person name="Gournas C."/>
            <person name="Habgood R."/>
            <person name="Hainaut M."/>
            <person name="Harispe M.L."/>
            <person name="Henrissat B."/>
            <person name="Hilden K.S."/>
            <person name="Hope R."/>
            <person name="Hossain A."/>
            <person name="Karabika E."/>
            <person name="Karaffa L."/>
            <person name="Karanyi Z."/>
            <person name="Krasevec N."/>
            <person name="Kuo A."/>
            <person name="Kusch H."/>
            <person name="LaButti K."/>
            <person name="Lagendijk E.L."/>
            <person name="Lapidus A."/>
            <person name="Levasseur A."/>
            <person name="Lindquist E."/>
            <person name="Lipzen A."/>
            <person name="Logrieco A.F."/>
            <person name="MacCabe A."/>
            <person name="Maekelae M.R."/>
            <person name="Malavazi I."/>
            <person name="Melin P."/>
            <person name="Meyer V."/>
            <person name="Mielnichuk N."/>
            <person name="Miskei M."/>
            <person name="Molnar A.P."/>
            <person name="Mule G."/>
            <person name="Ngan C.Y."/>
            <person name="Orejas M."/>
            <person name="Orosz E."/>
            <person name="Ouedraogo J.P."/>
            <person name="Overkamp K.M."/>
            <person name="Park H.-S."/>
            <person name="Perrone G."/>
            <person name="Piumi F."/>
            <person name="Punt P.J."/>
            <person name="Ram A.F."/>
            <person name="Ramon A."/>
            <person name="Rauscher S."/>
            <person name="Record E."/>
            <person name="Riano-Pachon D.M."/>
            <person name="Robert V."/>
            <person name="Roehrig J."/>
            <person name="Ruller R."/>
            <person name="Salamov A."/>
            <person name="Salih N.S."/>
            <person name="Samson R.A."/>
            <person name="Sandor E."/>
            <person name="Sanguinetti M."/>
            <person name="Schuetze T."/>
            <person name="Sepcic K."/>
            <person name="Shelest E."/>
            <person name="Sherlock G."/>
            <person name="Sophianopoulou V."/>
            <person name="Squina F.M."/>
            <person name="Sun H."/>
            <person name="Susca A."/>
            <person name="Todd R.B."/>
            <person name="Tsang A."/>
            <person name="Unkles S.E."/>
            <person name="van de Wiele N."/>
            <person name="van Rossen-Uffink D."/>
            <person name="Oliveira J.V."/>
            <person name="Vesth T.C."/>
            <person name="Visser J."/>
            <person name="Yu J.-H."/>
            <person name="Zhou M."/>
            <person name="Andersen M.R."/>
            <person name="Archer D.B."/>
            <person name="Baker S.E."/>
            <person name="Benoit I."/>
            <person name="Brakhage A.A."/>
            <person name="Braus G.H."/>
            <person name="Fischer R."/>
            <person name="Frisvad J.C."/>
            <person name="Goldman G.H."/>
            <person name="Houbraken J."/>
            <person name="Oakley B."/>
            <person name="Pocsi I."/>
            <person name="Scazzocchio C."/>
            <person name="Seiboth B."/>
            <person name="vanKuyk P.A."/>
            <person name="Wortman J."/>
            <person name="Dyer P.S."/>
            <person name="Grigoriev I.V."/>
        </authorList>
    </citation>
    <scope>NUCLEOTIDE SEQUENCE [LARGE SCALE GENOMIC DNA]</scope>
    <source>
        <strain evidence="2">ITEM 5010</strain>
    </source>
</reference>
<keyword evidence="2" id="KW-1185">Reference proteome</keyword>
<sequence length="103" mass="11155">MATHYNLVDYDSDAEKEKHPHVPLTNLISAALFIAHLLDQASIPYGLMGGLAVSLMGSNRTTRDVDMAFQAPGKMRDLWSLVEGESRSVPGDILSDLLLTGEG</sequence>
<accession>A0A1R3RGD8</accession>
<name>A0A1R3RGD8_ASPC5</name>
<organism evidence="1 2">
    <name type="scientific">Aspergillus carbonarius (strain ITEM 5010)</name>
    <dbReference type="NCBI Taxonomy" id="602072"/>
    <lineage>
        <taxon>Eukaryota</taxon>
        <taxon>Fungi</taxon>
        <taxon>Dikarya</taxon>
        <taxon>Ascomycota</taxon>
        <taxon>Pezizomycotina</taxon>
        <taxon>Eurotiomycetes</taxon>
        <taxon>Eurotiomycetidae</taxon>
        <taxon>Eurotiales</taxon>
        <taxon>Aspergillaceae</taxon>
        <taxon>Aspergillus</taxon>
        <taxon>Aspergillus subgen. Circumdati</taxon>
    </lineage>
</organism>
<dbReference type="OrthoDB" id="10066232at2759"/>
<protein>
    <submittedName>
        <fullName evidence="1">Uncharacterized protein</fullName>
    </submittedName>
</protein>
<dbReference type="InterPro" id="IPR043519">
    <property type="entry name" value="NT_sf"/>
</dbReference>
<evidence type="ECO:0000313" key="2">
    <source>
        <dbReference type="Proteomes" id="UP000188318"/>
    </source>
</evidence>
<gene>
    <name evidence="1" type="ORF">ASPCADRAFT_7761</name>
</gene>
<dbReference type="Proteomes" id="UP000188318">
    <property type="component" value="Unassembled WGS sequence"/>
</dbReference>